<comment type="caution">
    <text evidence="1">The sequence shown here is derived from an EMBL/GenBank/DDBJ whole genome shotgun (WGS) entry which is preliminary data.</text>
</comment>
<organism evidence="1 2">
    <name type="scientific">candidate division TA06 bacterium</name>
    <dbReference type="NCBI Taxonomy" id="2250710"/>
    <lineage>
        <taxon>Bacteria</taxon>
        <taxon>Bacteria division TA06</taxon>
    </lineage>
</organism>
<name>A0A523US48_UNCT6</name>
<dbReference type="PROSITE" id="PS51257">
    <property type="entry name" value="PROKAR_LIPOPROTEIN"/>
    <property type="match status" value="1"/>
</dbReference>
<dbReference type="AlphaFoldDB" id="A0A523US48"/>
<evidence type="ECO:0000313" key="1">
    <source>
        <dbReference type="EMBL" id="TET45305.1"/>
    </source>
</evidence>
<sequence>MVRAAFLVLSILFVLVGCREKSPIQGEEVKADYFPLAEGNRWVYVGGSADSLADTITFEVAEMETLSTGNPAWKIRRNWKRLGQSGVDFFYIEKRANEAVLYLSKTDPNPDVFLKLPLSDGKTWSKVTGRMVKDPEKEPLNITKTFTVTFADTVTVSDKTYEKCFKVESHEKAPDATLMSTYDWYAPGVGRVKSVMRSSSRDYKIRLIDHALH</sequence>
<dbReference type="EMBL" id="SOJN01000087">
    <property type="protein sequence ID" value="TET45305.1"/>
    <property type="molecule type" value="Genomic_DNA"/>
</dbReference>
<evidence type="ECO:0000313" key="2">
    <source>
        <dbReference type="Proteomes" id="UP000315525"/>
    </source>
</evidence>
<protein>
    <recommendedName>
        <fullName evidence="3">Lipoprotein</fullName>
    </recommendedName>
</protein>
<dbReference type="Gene3D" id="2.40.360.20">
    <property type="match status" value="1"/>
</dbReference>
<reference evidence="1 2" key="1">
    <citation type="submission" date="2019-03" db="EMBL/GenBank/DDBJ databases">
        <title>Metabolic potential of uncultured bacteria and archaea associated with petroleum seepage in deep-sea sediments.</title>
        <authorList>
            <person name="Dong X."/>
            <person name="Hubert C."/>
        </authorList>
    </citation>
    <scope>NUCLEOTIDE SEQUENCE [LARGE SCALE GENOMIC DNA]</scope>
    <source>
        <strain evidence="1">E44_bin18</strain>
    </source>
</reference>
<dbReference type="Proteomes" id="UP000315525">
    <property type="component" value="Unassembled WGS sequence"/>
</dbReference>
<gene>
    <name evidence="1" type="ORF">E3J62_07755</name>
</gene>
<accession>A0A523US48</accession>
<proteinExistence type="predicted"/>
<evidence type="ECO:0008006" key="3">
    <source>
        <dbReference type="Google" id="ProtNLM"/>
    </source>
</evidence>